<proteinExistence type="predicted"/>
<evidence type="ECO:0000313" key="2">
    <source>
        <dbReference type="Proteomes" id="UP000805649"/>
    </source>
</evidence>
<evidence type="ECO:0000313" key="1">
    <source>
        <dbReference type="EMBL" id="KAL0939969.1"/>
    </source>
</evidence>
<gene>
    <name evidence="1" type="ORF">CTRU02_206579</name>
</gene>
<organism evidence="1 2">
    <name type="scientific">Colletotrichum truncatum</name>
    <name type="common">Anthracnose fungus</name>
    <name type="synonym">Colletotrichum capsici</name>
    <dbReference type="NCBI Taxonomy" id="5467"/>
    <lineage>
        <taxon>Eukaryota</taxon>
        <taxon>Fungi</taxon>
        <taxon>Dikarya</taxon>
        <taxon>Ascomycota</taxon>
        <taxon>Pezizomycotina</taxon>
        <taxon>Sordariomycetes</taxon>
        <taxon>Hypocreomycetidae</taxon>
        <taxon>Glomerellales</taxon>
        <taxon>Glomerellaceae</taxon>
        <taxon>Colletotrichum</taxon>
        <taxon>Colletotrichum truncatum species complex</taxon>
    </lineage>
</organism>
<reference evidence="1 2" key="1">
    <citation type="journal article" date="2020" name="Phytopathology">
        <title>Genome Sequence Resources of Colletotrichum truncatum, C. plurivorum, C. musicola, and C. sojae: Four Species Pathogenic to Soybean (Glycine max).</title>
        <authorList>
            <person name="Rogerio F."/>
            <person name="Boufleur T.R."/>
            <person name="Ciampi-Guillardi M."/>
            <person name="Sukno S.A."/>
            <person name="Thon M.R."/>
            <person name="Massola Junior N.S."/>
            <person name="Baroncelli R."/>
        </authorList>
    </citation>
    <scope>NUCLEOTIDE SEQUENCE [LARGE SCALE GENOMIC DNA]</scope>
    <source>
        <strain evidence="1 2">CMES1059</strain>
    </source>
</reference>
<name>A0ACC3Z7A7_COLTU</name>
<keyword evidence="2" id="KW-1185">Reference proteome</keyword>
<sequence length="159" mass="17650">MKIYATLSALLTGFVATGSTAAVGNPQGGHVELMSLEGGFASSCENFEITNRRIPNQRIYSINAVCPDPNGVKYKTSIQLNRCLKNQDGKLAWAEIGHFDDSCEGCSLQKINKNEVELRCICPERWDKPMMFTSINLNENIRNQGATLWCFNQIGTREA</sequence>
<comment type="caution">
    <text evidence="1">The sequence shown here is derived from an EMBL/GenBank/DDBJ whole genome shotgun (WGS) entry which is preliminary data.</text>
</comment>
<protein>
    <submittedName>
        <fullName evidence="1">Uncharacterized protein</fullName>
    </submittedName>
</protein>
<dbReference type="EMBL" id="VUJX02000003">
    <property type="protein sequence ID" value="KAL0939969.1"/>
    <property type="molecule type" value="Genomic_DNA"/>
</dbReference>
<dbReference type="Proteomes" id="UP000805649">
    <property type="component" value="Unassembled WGS sequence"/>
</dbReference>
<accession>A0ACC3Z7A7</accession>